<feature type="transmembrane region" description="Helical" evidence="2">
    <location>
        <begin position="135"/>
        <end position="156"/>
    </location>
</feature>
<feature type="transmembrane region" description="Helical" evidence="2">
    <location>
        <begin position="12"/>
        <end position="35"/>
    </location>
</feature>
<name>A0A1H2CPX5_9ACTN</name>
<evidence type="ECO:0000313" key="4">
    <source>
        <dbReference type="Proteomes" id="UP000198688"/>
    </source>
</evidence>
<keyword evidence="2" id="KW-1133">Transmembrane helix</keyword>
<feature type="region of interest" description="Disordered" evidence="1">
    <location>
        <begin position="171"/>
        <end position="190"/>
    </location>
</feature>
<feature type="transmembrane region" description="Helical" evidence="2">
    <location>
        <begin position="55"/>
        <end position="73"/>
    </location>
</feature>
<gene>
    <name evidence="3" type="ORF">SAMN04489716_6396</name>
</gene>
<dbReference type="Proteomes" id="UP000198688">
    <property type="component" value="Chromosome I"/>
</dbReference>
<dbReference type="RefSeq" id="WP_092549452.1">
    <property type="nucleotide sequence ID" value="NZ_BOMJ01000012.1"/>
</dbReference>
<sequence length="190" mass="20796">MKDSLSLGRAAARWAGGFYLRHVILVLGLSLIPTAQRFTVISQDVPPAVSIAGEVLVMLVRILLFVLVVRLMLDELAAAGIGRRESWARLKAGLHARRLAFWGQWVLLIIAFVIFDVLPETLIATVVPESARETATAWLVAVKNPTVIAFTMLWLVGIARTLIIDPDPAAPSDDLEGRLDPVHGHRGDRP</sequence>
<organism evidence="3 4">
    <name type="scientific">Actinoplanes derwentensis</name>
    <dbReference type="NCBI Taxonomy" id="113562"/>
    <lineage>
        <taxon>Bacteria</taxon>
        <taxon>Bacillati</taxon>
        <taxon>Actinomycetota</taxon>
        <taxon>Actinomycetes</taxon>
        <taxon>Micromonosporales</taxon>
        <taxon>Micromonosporaceae</taxon>
        <taxon>Actinoplanes</taxon>
    </lineage>
</organism>
<protein>
    <submittedName>
        <fullName evidence="3">Uncharacterized protein</fullName>
    </submittedName>
</protein>
<reference evidence="3 4" key="1">
    <citation type="submission" date="2016-10" db="EMBL/GenBank/DDBJ databases">
        <authorList>
            <person name="de Groot N.N."/>
        </authorList>
    </citation>
    <scope>NUCLEOTIDE SEQUENCE [LARGE SCALE GENOMIC DNA]</scope>
    <source>
        <strain evidence="3 4">DSM 43941</strain>
    </source>
</reference>
<dbReference type="OrthoDB" id="3385690at2"/>
<evidence type="ECO:0000256" key="2">
    <source>
        <dbReference type="SAM" id="Phobius"/>
    </source>
</evidence>
<accession>A0A1H2CPX5</accession>
<keyword evidence="4" id="KW-1185">Reference proteome</keyword>
<evidence type="ECO:0000256" key="1">
    <source>
        <dbReference type="SAM" id="MobiDB-lite"/>
    </source>
</evidence>
<feature type="compositionally biased region" description="Basic and acidic residues" evidence="1">
    <location>
        <begin position="175"/>
        <end position="190"/>
    </location>
</feature>
<dbReference type="EMBL" id="LT629758">
    <property type="protein sequence ID" value="SDT72384.1"/>
    <property type="molecule type" value="Genomic_DNA"/>
</dbReference>
<keyword evidence="2" id="KW-0472">Membrane</keyword>
<proteinExistence type="predicted"/>
<evidence type="ECO:0000313" key="3">
    <source>
        <dbReference type="EMBL" id="SDT72384.1"/>
    </source>
</evidence>
<dbReference type="AlphaFoldDB" id="A0A1H2CPX5"/>
<keyword evidence="2" id="KW-0812">Transmembrane</keyword>